<keyword evidence="2" id="KW-1185">Reference proteome</keyword>
<evidence type="ECO:0000313" key="1">
    <source>
        <dbReference type="EMBL" id="XPM62291.1"/>
    </source>
</evidence>
<proteinExistence type="predicted"/>
<sequence>MGVRGWGKRGVGNWELGVGEEGSWELGVRGWGKRGVGSWELGVGERGELGVGEEGSWELGVREEGSWELGVGEEGSFLITPHSFPTRNTGARKQATELGTLHFFPPSPHPPIPPSSSPLSTQHFTLSTNSGGEISLNTDKRVESKSQTSIQTAFHVCGEGS</sequence>
<organism evidence="1 2">
    <name type="scientific">Desertifilum tharense IPPAS B-1220</name>
    <dbReference type="NCBI Taxonomy" id="1781255"/>
    <lineage>
        <taxon>Bacteria</taxon>
        <taxon>Bacillati</taxon>
        <taxon>Cyanobacteriota</taxon>
        <taxon>Cyanophyceae</taxon>
        <taxon>Desertifilales</taxon>
        <taxon>Desertifilaceae</taxon>
        <taxon>Desertifilum</taxon>
    </lineage>
</organism>
<name>A0ACD5GN83_9CYAN</name>
<accession>A0ACD5GN83</accession>
<protein>
    <submittedName>
        <fullName evidence="1">Uncharacterized protein</fullName>
    </submittedName>
</protein>
<dbReference type="Proteomes" id="UP000095472">
    <property type="component" value="Chromosome"/>
</dbReference>
<evidence type="ECO:0000313" key="2">
    <source>
        <dbReference type="Proteomes" id="UP000095472"/>
    </source>
</evidence>
<reference evidence="1 2" key="1">
    <citation type="journal article" date="2016" name="Genome Announc.">
        <title>Draft Genome Sequence of the Thermotolerant Cyanobacterium Desertifilum sp. IPPAS B-1220.</title>
        <authorList>
            <person name="Mironov K.S."/>
            <person name="Sinetova M.A."/>
            <person name="Bolatkhan K."/>
            <person name="Zayadan B.K."/>
            <person name="Ustinova V.V."/>
            <person name="Kupriyanova E.V."/>
            <person name="Skrypnik A.N."/>
            <person name="Gogoleva N.E."/>
            <person name="Gogolev Y.V."/>
            <person name="Los D.A."/>
        </authorList>
    </citation>
    <scope>NUCLEOTIDE SEQUENCE [LARGE SCALE GENOMIC DNA]</scope>
    <source>
        <strain evidence="1 2">IPPAS B-1220</strain>
    </source>
</reference>
<dbReference type="EMBL" id="CP182909">
    <property type="protein sequence ID" value="XPM62291.1"/>
    <property type="molecule type" value="Genomic_DNA"/>
</dbReference>
<gene>
    <name evidence="1" type="ORF">BH720_021160</name>
</gene>